<dbReference type="PANTHER" id="PTHR30292">
    <property type="entry name" value="UNCHARACTERIZED PROTEIN YBGL-RELATED"/>
    <property type="match status" value="1"/>
</dbReference>
<organism evidence="1 2">
    <name type="scientific">Mesorhizobium australicum</name>
    <dbReference type="NCBI Taxonomy" id="536018"/>
    <lineage>
        <taxon>Bacteria</taxon>
        <taxon>Pseudomonadati</taxon>
        <taxon>Pseudomonadota</taxon>
        <taxon>Alphaproteobacteria</taxon>
        <taxon>Hyphomicrobiales</taxon>
        <taxon>Phyllobacteriaceae</taxon>
        <taxon>Mesorhizobium</taxon>
    </lineage>
</organism>
<dbReference type="SUPFAM" id="SSF88713">
    <property type="entry name" value="Glycoside hydrolase/deacetylase"/>
    <property type="match status" value="1"/>
</dbReference>
<evidence type="ECO:0000313" key="2">
    <source>
        <dbReference type="Proteomes" id="UP000193083"/>
    </source>
</evidence>
<dbReference type="Pfam" id="PF03746">
    <property type="entry name" value="LamB_YcsF"/>
    <property type="match status" value="1"/>
</dbReference>
<dbReference type="EMBL" id="FXBL01000003">
    <property type="protein sequence ID" value="SMH26678.1"/>
    <property type="molecule type" value="Genomic_DNA"/>
</dbReference>
<name>A0A1X7MQQ9_9HYPH</name>
<dbReference type="AlphaFoldDB" id="A0A1X7MQQ9"/>
<dbReference type="OrthoDB" id="9773478at2"/>
<sequence>MKKENTVTINCDMGEGYSLYRCGDDAGIMPHIDLGNVACGFHAADPAVIRDTVKLAAKHGLPVGAHPSFPDRQGFGRRDMVINREELSAIIHYQVSALKGFLDMAGLPLNHIKPHGALYRAAWMREEVSQAIADAAVFYNVPVLGMAGTLQEEVYRARGVTLISEFYVDNDYDDDGHLIVSRDHAVRDPAEAARRAVRMLSEGKGTTITGRDFKVRAESICIHSDTPNIVELARVLKDAVRPWSPSAAA</sequence>
<accession>A0A1X7MQQ9</accession>
<gene>
    <name evidence="1" type="ORF">SAMN02982922_0397</name>
</gene>
<protein>
    <submittedName>
        <fullName evidence="1">UPF0271 protein</fullName>
    </submittedName>
</protein>
<keyword evidence="2" id="KW-1185">Reference proteome</keyword>
<dbReference type="InterPro" id="IPR011330">
    <property type="entry name" value="Glyco_hydro/deAcase_b/a-brl"/>
</dbReference>
<dbReference type="InterPro" id="IPR005501">
    <property type="entry name" value="LamB/YcsF/PxpA-like"/>
</dbReference>
<dbReference type="GO" id="GO:0005975">
    <property type="term" value="P:carbohydrate metabolic process"/>
    <property type="evidence" value="ECO:0007669"/>
    <property type="project" value="InterPro"/>
</dbReference>
<dbReference type="Gene3D" id="3.20.20.370">
    <property type="entry name" value="Glycoside hydrolase/deacetylase"/>
    <property type="match status" value="1"/>
</dbReference>
<dbReference type="RefSeq" id="WP_056242062.1">
    <property type="nucleotide sequence ID" value="NZ_FXBL01000003.1"/>
</dbReference>
<dbReference type="Proteomes" id="UP000193083">
    <property type="component" value="Unassembled WGS sequence"/>
</dbReference>
<reference evidence="1 2" key="1">
    <citation type="submission" date="2017-04" db="EMBL/GenBank/DDBJ databases">
        <authorList>
            <person name="Afonso C.L."/>
            <person name="Miller P.J."/>
            <person name="Scott M.A."/>
            <person name="Spackman E."/>
            <person name="Goraichik I."/>
            <person name="Dimitrov K.M."/>
            <person name="Suarez D.L."/>
            <person name="Swayne D.E."/>
        </authorList>
    </citation>
    <scope>NUCLEOTIDE SEQUENCE [LARGE SCALE GENOMIC DNA]</scope>
    <source>
        <strain evidence="1 2">B5P</strain>
    </source>
</reference>
<dbReference type="NCBIfam" id="NF003816">
    <property type="entry name" value="PRK05406.1-5"/>
    <property type="match status" value="1"/>
</dbReference>
<proteinExistence type="predicted"/>
<evidence type="ECO:0000313" key="1">
    <source>
        <dbReference type="EMBL" id="SMH26678.1"/>
    </source>
</evidence>
<dbReference type="PANTHER" id="PTHR30292:SF0">
    <property type="entry name" value="5-OXOPROLINASE SUBUNIT A"/>
    <property type="match status" value="1"/>
</dbReference>
<dbReference type="NCBIfam" id="NF003814">
    <property type="entry name" value="PRK05406.1-3"/>
    <property type="match status" value="1"/>
</dbReference>